<dbReference type="GO" id="GO:0032259">
    <property type="term" value="P:methylation"/>
    <property type="evidence" value="ECO:0007669"/>
    <property type="project" value="UniProtKB-KW"/>
</dbReference>
<dbReference type="EC" id="2.1.1.64" evidence="5"/>
<dbReference type="NCBIfam" id="TIGR01983">
    <property type="entry name" value="UbiG"/>
    <property type="match status" value="1"/>
</dbReference>
<dbReference type="CDD" id="cd02440">
    <property type="entry name" value="AdoMet_MTases"/>
    <property type="match status" value="1"/>
</dbReference>
<comment type="catalytic activity">
    <reaction evidence="5">
        <text>a 3-demethylubiquinone + S-adenosyl-L-methionine = a ubiquinone + S-adenosyl-L-homocysteine</text>
        <dbReference type="Rhea" id="RHEA:81215"/>
        <dbReference type="Rhea" id="RHEA-COMP:9565"/>
        <dbReference type="Rhea" id="RHEA-COMP:19654"/>
        <dbReference type="ChEBI" id="CHEBI:16389"/>
        <dbReference type="ChEBI" id="CHEBI:57856"/>
        <dbReference type="ChEBI" id="CHEBI:59789"/>
        <dbReference type="ChEBI" id="CHEBI:231825"/>
    </reaction>
</comment>
<dbReference type="HAMAP" id="MF_00472">
    <property type="entry name" value="UbiG"/>
    <property type="match status" value="1"/>
</dbReference>
<dbReference type="STRING" id="930992.A0A0D0BZW4"/>
<dbReference type="Proteomes" id="UP000054485">
    <property type="component" value="Unassembled WGS sequence"/>
</dbReference>
<comment type="catalytic activity">
    <reaction evidence="5">
        <text>a 3,4-dihydroxy-5-(all-trans-polyprenyl)benzoate + S-adenosyl-L-methionine = a 4-hydroxy-3-methoxy-5-(all-trans-polyprenyl)benzoate + S-adenosyl-L-homocysteine + H(+)</text>
        <dbReference type="Rhea" id="RHEA:44452"/>
        <dbReference type="Rhea" id="RHEA-COMP:10930"/>
        <dbReference type="Rhea" id="RHEA-COMP:10931"/>
        <dbReference type="ChEBI" id="CHEBI:15378"/>
        <dbReference type="ChEBI" id="CHEBI:57856"/>
        <dbReference type="ChEBI" id="CHEBI:59789"/>
        <dbReference type="ChEBI" id="CHEBI:64694"/>
        <dbReference type="ChEBI" id="CHEBI:84443"/>
        <dbReference type="EC" id="2.1.1.114"/>
    </reaction>
</comment>
<dbReference type="GO" id="GO:0046872">
    <property type="term" value="F:metal ion binding"/>
    <property type="evidence" value="ECO:0007669"/>
    <property type="project" value="UniProtKB-KW"/>
</dbReference>
<name>A0A0D0BZW4_9AGAM</name>
<keyword evidence="7" id="KW-1185">Reference proteome</keyword>
<evidence type="ECO:0000313" key="7">
    <source>
        <dbReference type="Proteomes" id="UP000054485"/>
    </source>
</evidence>
<keyword evidence="5" id="KW-0472">Membrane</keyword>
<dbReference type="EC" id="2.1.1.114" evidence="5"/>
<proteinExistence type="inferred from homology"/>
<dbReference type="PANTHER" id="PTHR43464:SF19">
    <property type="entry name" value="UBIQUINONE BIOSYNTHESIS O-METHYLTRANSFERASE, MITOCHONDRIAL"/>
    <property type="match status" value="1"/>
</dbReference>
<keyword evidence="2 5" id="KW-0808">Transferase</keyword>
<evidence type="ECO:0000313" key="6">
    <source>
        <dbReference type="EMBL" id="KIK48283.1"/>
    </source>
</evidence>
<dbReference type="OrthoDB" id="3265906at2759"/>
<comment type="catalytic activity">
    <reaction evidence="5">
        <text>a 3-demethylubiquinol + S-adenosyl-L-methionine = a ubiquinol + S-adenosyl-L-homocysteine + H(+)</text>
        <dbReference type="Rhea" id="RHEA:44380"/>
        <dbReference type="Rhea" id="RHEA-COMP:9566"/>
        <dbReference type="Rhea" id="RHEA-COMP:10914"/>
        <dbReference type="ChEBI" id="CHEBI:15378"/>
        <dbReference type="ChEBI" id="CHEBI:17976"/>
        <dbReference type="ChEBI" id="CHEBI:57856"/>
        <dbReference type="ChEBI" id="CHEBI:59789"/>
        <dbReference type="ChEBI" id="CHEBI:84422"/>
        <dbReference type="EC" id="2.1.1.64"/>
    </reaction>
</comment>
<comment type="cofactor">
    <cofactor evidence="5">
        <name>Mg(2+)</name>
        <dbReference type="ChEBI" id="CHEBI:18420"/>
    </cofactor>
</comment>
<dbReference type="InterPro" id="IPR029063">
    <property type="entry name" value="SAM-dependent_MTases_sf"/>
</dbReference>
<organism evidence="6 7">
    <name type="scientific">Suillus luteus UH-Slu-Lm8-n1</name>
    <dbReference type="NCBI Taxonomy" id="930992"/>
    <lineage>
        <taxon>Eukaryota</taxon>
        <taxon>Fungi</taxon>
        <taxon>Dikarya</taxon>
        <taxon>Basidiomycota</taxon>
        <taxon>Agaricomycotina</taxon>
        <taxon>Agaricomycetes</taxon>
        <taxon>Agaricomycetidae</taxon>
        <taxon>Boletales</taxon>
        <taxon>Suillineae</taxon>
        <taxon>Suillaceae</taxon>
        <taxon>Suillus</taxon>
    </lineage>
</organism>
<dbReference type="InterPro" id="IPR010233">
    <property type="entry name" value="UbiG_MeTrfase"/>
</dbReference>
<dbReference type="EMBL" id="KN835139">
    <property type="protein sequence ID" value="KIK48283.1"/>
    <property type="molecule type" value="Genomic_DNA"/>
</dbReference>
<reference evidence="7" key="2">
    <citation type="submission" date="2015-01" db="EMBL/GenBank/DDBJ databases">
        <title>Evolutionary Origins and Diversification of the Mycorrhizal Mutualists.</title>
        <authorList>
            <consortium name="DOE Joint Genome Institute"/>
            <consortium name="Mycorrhizal Genomics Consortium"/>
            <person name="Kohler A."/>
            <person name="Kuo A."/>
            <person name="Nagy L.G."/>
            <person name="Floudas D."/>
            <person name="Copeland A."/>
            <person name="Barry K.W."/>
            <person name="Cichocki N."/>
            <person name="Veneault-Fourrey C."/>
            <person name="LaButti K."/>
            <person name="Lindquist E.A."/>
            <person name="Lipzen A."/>
            <person name="Lundell T."/>
            <person name="Morin E."/>
            <person name="Murat C."/>
            <person name="Riley R."/>
            <person name="Ohm R."/>
            <person name="Sun H."/>
            <person name="Tunlid A."/>
            <person name="Henrissat B."/>
            <person name="Grigoriev I.V."/>
            <person name="Hibbett D.S."/>
            <person name="Martin F."/>
        </authorList>
    </citation>
    <scope>NUCLEOTIDE SEQUENCE [LARGE SCALE GENOMIC DNA]</scope>
    <source>
        <strain evidence="7">UH-Slu-Lm8-n1</strain>
    </source>
</reference>
<feature type="binding site" evidence="5">
    <location>
        <position position="175"/>
    </location>
    <ligand>
        <name>Mg(2+)</name>
        <dbReference type="ChEBI" id="CHEBI:18420"/>
    </ligand>
</feature>
<keyword evidence="4 5" id="KW-0949">S-adenosyl-L-methionine</keyword>
<feature type="binding site" evidence="5">
    <location>
        <position position="125"/>
    </location>
    <ligand>
        <name>S-adenosyl-L-methionine</name>
        <dbReference type="ChEBI" id="CHEBI:59789"/>
    </ligand>
</feature>
<dbReference type="GO" id="GO:0061542">
    <property type="term" value="F:3-demethylubiquinol 3-O-methyltransferase activity"/>
    <property type="evidence" value="ECO:0007669"/>
    <property type="project" value="UniProtKB-UniRule"/>
</dbReference>
<reference evidence="6 7" key="1">
    <citation type="submission" date="2014-04" db="EMBL/GenBank/DDBJ databases">
        <authorList>
            <consortium name="DOE Joint Genome Institute"/>
            <person name="Kuo A."/>
            <person name="Ruytinx J."/>
            <person name="Rineau F."/>
            <person name="Colpaert J."/>
            <person name="Kohler A."/>
            <person name="Nagy L.G."/>
            <person name="Floudas D."/>
            <person name="Copeland A."/>
            <person name="Barry K.W."/>
            <person name="Cichocki N."/>
            <person name="Veneault-Fourrey C."/>
            <person name="LaButti K."/>
            <person name="Lindquist E.A."/>
            <person name="Lipzen A."/>
            <person name="Lundell T."/>
            <person name="Morin E."/>
            <person name="Murat C."/>
            <person name="Sun H."/>
            <person name="Tunlid A."/>
            <person name="Henrissat B."/>
            <person name="Grigoriev I.V."/>
            <person name="Hibbett D.S."/>
            <person name="Martin F."/>
            <person name="Nordberg H.P."/>
            <person name="Cantor M.N."/>
            <person name="Hua S.X."/>
        </authorList>
    </citation>
    <scope>NUCLEOTIDE SEQUENCE [LARGE SCALE GENOMIC DNA]</scope>
    <source>
        <strain evidence="6 7">UH-Slu-Lm8-n1</strain>
    </source>
</reference>
<feature type="binding site" evidence="5">
    <location>
        <position position="64"/>
    </location>
    <ligand>
        <name>S-adenosyl-L-methionine</name>
        <dbReference type="ChEBI" id="CHEBI:59789"/>
    </ligand>
</feature>
<sequence>MLSAAVRSTTRLLRLCQNARCFQSAAATSSTVNAAEIAHFSRLSSLWWDEQGEFSLLHRMNPVRVSYIREKLLEATCEDQGEDVMRELESKCAVLTGMDVLDVGCGGGLLSESLARLGARTLGIDASESNIGIASAHASGDPQLSSSGNSLEYRHTSAEQLVKEPKRFDVVCSMEVIEHVDNPLAFLSACAQLVKPGGHLFLSTIARTPLSYALTILAAEHILQKVAVGTHTYSKFINPSELISFFQTYRSSPSSFSIPTDSGHIGSDASRRPWITRTYAHGLPTRSEAEVRGIVYLPLSGEWKLMSRASTLWGAVECNYLFWVRRPLDS</sequence>
<keyword evidence="5" id="KW-0999">Mitochondrion inner membrane</keyword>
<accession>A0A0D0BZW4</accession>
<comment type="pathway">
    <text evidence="5">Cofactor biosynthesis; ubiquinone biosynthesis.</text>
</comment>
<feature type="binding site" evidence="5">
    <location>
        <position position="174"/>
    </location>
    <ligand>
        <name>S-adenosyl-L-methionine</name>
        <dbReference type="ChEBI" id="CHEBI:59789"/>
    </ligand>
</feature>
<dbReference type="PANTHER" id="PTHR43464">
    <property type="entry name" value="METHYLTRANSFERASE"/>
    <property type="match status" value="1"/>
</dbReference>
<comment type="subunit">
    <text evidence="5">Component of a multi-subunit COQ enzyme complex, composed of at least COQ3, COQ4, COQ5, COQ6, COQ7 and COQ9.</text>
</comment>
<feature type="binding site" evidence="5">
    <location>
        <position position="179"/>
    </location>
    <ligand>
        <name>Mg(2+)</name>
        <dbReference type="ChEBI" id="CHEBI:18420"/>
    </ligand>
</feature>
<feature type="binding site" evidence="5">
    <location>
        <position position="104"/>
    </location>
    <ligand>
        <name>S-adenosyl-L-methionine</name>
        <dbReference type="ChEBI" id="CHEBI:59789"/>
    </ligand>
</feature>
<gene>
    <name evidence="5" type="primary">COQ3</name>
    <name evidence="6" type="ORF">CY34DRAFT_798390</name>
</gene>
<dbReference type="AlphaFoldDB" id="A0A0D0BZW4"/>
<keyword evidence="5" id="KW-0479">Metal-binding</keyword>
<keyword evidence="3 5" id="KW-0831">Ubiquinone biosynthesis</keyword>
<keyword evidence="5" id="KW-0496">Mitochondrion</keyword>
<evidence type="ECO:0000256" key="5">
    <source>
        <dbReference type="HAMAP-Rule" id="MF_03190"/>
    </source>
</evidence>
<dbReference type="HOGENOM" id="CLU_042432_1_0_1"/>
<keyword evidence="5" id="KW-0460">Magnesium</keyword>
<dbReference type="UniPathway" id="UPA00232"/>
<dbReference type="SUPFAM" id="SSF53335">
    <property type="entry name" value="S-adenosyl-L-methionine-dependent methyltransferases"/>
    <property type="match status" value="1"/>
</dbReference>
<dbReference type="GO" id="GO:0010420">
    <property type="term" value="F:polyprenyldihydroxybenzoate methyltransferase activity"/>
    <property type="evidence" value="ECO:0007669"/>
    <property type="project" value="UniProtKB-UniRule"/>
</dbReference>
<dbReference type="GO" id="GO:0031314">
    <property type="term" value="C:extrinsic component of mitochondrial inner membrane"/>
    <property type="evidence" value="ECO:0007669"/>
    <property type="project" value="UniProtKB-UniRule"/>
</dbReference>
<dbReference type="GO" id="GO:0120537">
    <property type="term" value="F:3-demethylubiquinone 3-O-methyltransferase activity"/>
    <property type="evidence" value="ECO:0007669"/>
    <property type="project" value="RHEA"/>
</dbReference>
<evidence type="ECO:0000256" key="3">
    <source>
        <dbReference type="ARBA" id="ARBA00022688"/>
    </source>
</evidence>
<comment type="similarity">
    <text evidence="5">Belongs to the class I-like SAM-binding methyltransferase superfamily. UbiG/COQ3 family.</text>
</comment>
<dbReference type="FunCoup" id="A0A0D0BZW4">
    <property type="interactions" value="304"/>
</dbReference>
<dbReference type="EC" id="2.1.1.-" evidence="5"/>
<feature type="binding site" evidence="5">
    <location>
        <position position="178"/>
    </location>
    <ligand>
        <name>Mg(2+)</name>
        <dbReference type="ChEBI" id="CHEBI:18420"/>
    </ligand>
</feature>
<protein>
    <recommendedName>
        <fullName evidence="5">Ubiquinone biosynthesis O-methyltransferase, mitochondrial</fullName>
    </recommendedName>
    <alternativeName>
        <fullName evidence="5">3-demethylubiquinol 3-O-methyltransferase</fullName>
        <ecNumber evidence="5">2.1.1.64</ecNumber>
    </alternativeName>
    <alternativeName>
        <fullName evidence="5">3-demethylubiquinone 3-O-methyltransferase</fullName>
        <ecNumber evidence="5">2.1.1.-</ecNumber>
    </alternativeName>
    <alternativeName>
        <fullName evidence="5">Polyprenyldihydroxybenzoate methyltransferase</fullName>
        <ecNumber evidence="5">2.1.1.114</ecNumber>
    </alternativeName>
</protein>
<comment type="function">
    <text evidence="5">O-methyltransferase required for two non-consecutive steps during ubiquinone biosynthesis. Catalyzes the 2 O-methylation of 3,4-dihydroxy-5-(all-trans-polyprenyl)benzoic acid into 4-hydroxy-3-methoxy-5-(all-trans-polyprenyl)benzoic acid. Also catalyzes the last step of ubiquinone biosynthesis by mediating methylation of 3-demethylubiquinone into ubiquinone. Also able to mediate the methylation of 3-demethylubiquinol into ubiquinol.</text>
</comment>
<dbReference type="Gene3D" id="3.40.50.150">
    <property type="entry name" value="Vaccinia Virus protein VP39"/>
    <property type="match status" value="1"/>
</dbReference>
<evidence type="ECO:0000256" key="1">
    <source>
        <dbReference type="ARBA" id="ARBA00022603"/>
    </source>
</evidence>
<dbReference type="InParanoid" id="A0A0D0BZW4"/>
<evidence type="ECO:0000256" key="4">
    <source>
        <dbReference type="ARBA" id="ARBA00022691"/>
    </source>
</evidence>
<keyword evidence="1 5" id="KW-0489">Methyltransferase</keyword>
<comment type="subcellular location">
    <subcellularLocation>
        <location evidence="5">Mitochondrion inner membrane</location>
        <topology evidence="5">Peripheral membrane protein</topology>
        <orientation evidence="5">Matrix side</orientation>
    </subcellularLocation>
</comment>
<evidence type="ECO:0000256" key="2">
    <source>
        <dbReference type="ARBA" id="ARBA00022679"/>
    </source>
</evidence>
<dbReference type="Pfam" id="PF13489">
    <property type="entry name" value="Methyltransf_23"/>
    <property type="match status" value="1"/>
</dbReference>